<evidence type="ECO:0000256" key="3">
    <source>
        <dbReference type="ARBA" id="ARBA00022953"/>
    </source>
</evidence>
<dbReference type="GO" id="GO:0006351">
    <property type="term" value="P:DNA-templated transcription"/>
    <property type="evidence" value="ECO:0007669"/>
    <property type="project" value="InterPro"/>
</dbReference>
<reference evidence="6" key="1">
    <citation type="submission" date="2023-09" db="EMBL/GenBank/DDBJ databases">
        <title>First record of a negative single stranded RNA viruses from entomopathogenic fungus beauveria bassiana vuillemin.</title>
        <authorList>
            <person name="Zhang Z."/>
            <person name="Liu H."/>
            <person name="Xu M."/>
            <person name="Jia X."/>
            <person name="Lu Y."/>
            <person name="Sui L."/>
            <person name="Xie Z."/>
        </authorList>
    </citation>
    <scope>NUCLEOTIDE SEQUENCE</scope>
    <source>
        <strain evidence="6">BbdsRNAMV1</strain>
    </source>
</reference>
<sequence length="664" mass="76047">MSDRDSMPPPPPPSCPSSSPERDETAQWRVRTLANRTRPSRSESISSSISRSASADYQRAQAAKRRWEDMGDDDLRLSPGGSAVTDTSSRASYNTRRQRVWRRNHKASTRAAARLRHRPNFRYIDVEEGEDFFRHYRKGFSFAKPDPLVVRFVEEHGTPAPHCDPEQVCFLTACDDVQMNHLKYFDREPRELPPQYRKQYDTAVAAVAQMVRLDQKLPFPHAEDLDLVSYKARKYPGAYYRTLGYASRGEAHEQALIDAKLALAKLTMGDHVEPHTVRLGGRGKSVQKSQAQVQKEGKPKGRLILMLSQRDLLLCGLTEQMLTTAYCSDDYPMSLGMGWFKGNVTQFAQRYSKAVKWFCFDAAKFDSSLDPYLVRDVIGILREQFEHGMSEKYDAYWNFVLESIIAAPIQRDDGWIMHKSVGTTSGHNHNTLIQSICSLIIAYTNYLVLKPDISPRAVFNDMAVETLGDDNLSATDGLYRDVTVEDVAQVSKLVFGQDYFGDKSFATYSLYDKIPTDEPFTEEGKFQGVQYLGKFLRSYQLNVGGKEVTTALPYRPVLETFTHMYYPERRGASIERTYQRALGNLLDNYGNPWAADWLNRLLDWLEPQMELIPTDWLEDTVQDAARNYTAAEVRVPRPHRWTFEEWVALCLTTDDSDPEWFMYA</sequence>
<evidence type="ECO:0000256" key="1">
    <source>
        <dbReference type="ARBA" id="ARBA00022679"/>
    </source>
</evidence>
<feature type="compositionally biased region" description="Basic and acidic residues" evidence="4">
    <location>
        <begin position="65"/>
        <end position="76"/>
    </location>
</feature>
<evidence type="ECO:0000259" key="5">
    <source>
        <dbReference type="PROSITE" id="PS50507"/>
    </source>
</evidence>
<keyword evidence="2 6" id="KW-0548">Nucleotidyltransferase</keyword>
<feature type="domain" description="RdRp catalytic" evidence="5">
    <location>
        <begin position="355"/>
        <end position="483"/>
    </location>
</feature>
<proteinExistence type="predicted"/>
<evidence type="ECO:0000256" key="2">
    <source>
        <dbReference type="ARBA" id="ARBA00022695"/>
    </source>
</evidence>
<protein>
    <submittedName>
        <fullName evidence="6">RNA-dependent RNA polymerase</fullName>
        <ecNumber evidence="6">2.7.7.48</ecNumber>
    </submittedName>
</protein>
<keyword evidence="3" id="KW-0693">Viral RNA replication</keyword>
<feature type="compositionally biased region" description="Low complexity" evidence="4">
    <location>
        <begin position="42"/>
        <end position="55"/>
    </location>
</feature>
<feature type="region of interest" description="Disordered" evidence="4">
    <location>
        <begin position="1"/>
        <end position="96"/>
    </location>
</feature>
<organism evidence="6">
    <name type="scientific">Beauveria basiana dsRNA mycovirus 1</name>
    <dbReference type="NCBI Taxonomy" id="3093715"/>
    <lineage>
        <taxon>Viruses</taxon>
        <taxon>Riboviria</taxon>
    </lineage>
</organism>
<dbReference type="SUPFAM" id="SSF56672">
    <property type="entry name" value="DNA/RNA polymerases"/>
    <property type="match status" value="1"/>
</dbReference>
<dbReference type="InterPro" id="IPR007094">
    <property type="entry name" value="RNA-dir_pol_PSvirus"/>
</dbReference>
<dbReference type="EC" id="2.7.7.48" evidence="6"/>
<dbReference type="InterPro" id="IPR043502">
    <property type="entry name" value="DNA/RNA_pol_sf"/>
</dbReference>
<feature type="compositionally biased region" description="Polar residues" evidence="4">
    <location>
        <begin position="84"/>
        <end position="95"/>
    </location>
</feature>
<evidence type="ECO:0000313" key="6">
    <source>
        <dbReference type="EMBL" id="WPE03609.1"/>
    </source>
</evidence>
<dbReference type="PROSITE" id="PS50507">
    <property type="entry name" value="RDRP_SSRNA_POS"/>
    <property type="match status" value="1"/>
</dbReference>
<keyword evidence="6" id="KW-0696">RNA-directed RNA polymerase</keyword>
<evidence type="ECO:0000256" key="4">
    <source>
        <dbReference type="SAM" id="MobiDB-lite"/>
    </source>
</evidence>
<accession>A0AAF0Z0Q0</accession>
<keyword evidence="1 6" id="KW-0808">Transferase</keyword>
<dbReference type="Pfam" id="PF00680">
    <property type="entry name" value="RdRP_1"/>
    <property type="match status" value="1"/>
</dbReference>
<name>A0AAF0Z0Q0_9VIRU</name>
<dbReference type="GO" id="GO:0003968">
    <property type="term" value="F:RNA-directed RNA polymerase activity"/>
    <property type="evidence" value="ECO:0007669"/>
    <property type="project" value="UniProtKB-KW"/>
</dbReference>
<dbReference type="EMBL" id="OR737623">
    <property type="protein sequence ID" value="WPE03609.1"/>
    <property type="molecule type" value="Genomic_RNA"/>
</dbReference>
<dbReference type="InterPro" id="IPR001205">
    <property type="entry name" value="RNA-dir_pol_C"/>
</dbReference>
<dbReference type="GO" id="GO:0039694">
    <property type="term" value="P:viral RNA genome replication"/>
    <property type="evidence" value="ECO:0007669"/>
    <property type="project" value="InterPro"/>
</dbReference>
<dbReference type="GO" id="GO:0003723">
    <property type="term" value="F:RNA binding"/>
    <property type="evidence" value="ECO:0007669"/>
    <property type="project" value="InterPro"/>
</dbReference>